<dbReference type="EMBL" id="CAJVPU010027349">
    <property type="protein sequence ID" value="CAG8703373.1"/>
    <property type="molecule type" value="Genomic_DNA"/>
</dbReference>
<comment type="caution">
    <text evidence="1">The sequence shown here is derived from an EMBL/GenBank/DDBJ whole genome shotgun (WGS) entry which is preliminary data.</text>
</comment>
<name>A0ACA9PCU5_9GLOM</name>
<protein>
    <submittedName>
        <fullName evidence="1">9667_t:CDS:1</fullName>
    </submittedName>
</protein>
<reference evidence="1" key="1">
    <citation type="submission" date="2021-06" db="EMBL/GenBank/DDBJ databases">
        <authorList>
            <person name="Kallberg Y."/>
            <person name="Tangrot J."/>
            <person name="Rosling A."/>
        </authorList>
    </citation>
    <scope>NUCLEOTIDE SEQUENCE</scope>
    <source>
        <strain evidence="1">IL203A</strain>
    </source>
</reference>
<dbReference type="Proteomes" id="UP000789702">
    <property type="component" value="Unassembled WGS sequence"/>
</dbReference>
<feature type="non-terminal residue" evidence="1">
    <location>
        <position position="1"/>
    </location>
</feature>
<accession>A0ACA9PCU5</accession>
<sequence>LCDDLVQLDNFKKLVNNMIEEHRKVIIQKTQEVYKKRIIQKWKEIA</sequence>
<evidence type="ECO:0000313" key="2">
    <source>
        <dbReference type="Proteomes" id="UP000789702"/>
    </source>
</evidence>
<evidence type="ECO:0000313" key="1">
    <source>
        <dbReference type="EMBL" id="CAG8703373.1"/>
    </source>
</evidence>
<organism evidence="1 2">
    <name type="scientific">Dentiscutata heterogama</name>
    <dbReference type="NCBI Taxonomy" id="1316150"/>
    <lineage>
        <taxon>Eukaryota</taxon>
        <taxon>Fungi</taxon>
        <taxon>Fungi incertae sedis</taxon>
        <taxon>Mucoromycota</taxon>
        <taxon>Glomeromycotina</taxon>
        <taxon>Glomeromycetes</taxon>
        <taxon>Diversisporales</taxon>
        <taxon>Gigasporaceae</taxon>
        <taxon>Dentiscutata</taxon>
    </lineage>
</organism>
<keyword evidence="2" id="KW-1185">Reference proteome</keyword>
<feature type="non-terminal residue" evidence="1">
    <location>
        <position position="46"/>
    </location>
</feature>
<gene>
    <name evidence="1" type="ORF">DHETER_LOCUS11873</name>
</gene>
<proteinExistence type="predicted"/>